<dbReference type="RefSeq" id="WP_013633426.1">
    <property type="nucleotide sequence ID" value="NC_015177.1"/>
</dbReference>
<dbReference type="GO" id="GO:0006974">
    <property type="term" value="P:DNA damage response"/>
    <property type="evidence" value="ECO:0007669"/>
    <property type="project" value="TreeGrafter"/>
</dbReference>
<dbReference type="KEGG" id="psn:Pedsa_2393"/>
<keyword evidence="1" id="KW-0732">Signal</keyword>
<reference evidence="2 3" key="1">
    <citation type="journal article" date="2011" name="Stand. Genomic Sci.">
        <title>Complete genome sequence of the gliding, heparinolytic Pedobacter saltans type strain (113).</title>
        <authorList>
            <person name="Liolios K."/>
            <person name="Sikorski J."/>
            <person name="Lu M."/>
            <person name="Nolan M."/>
            <person name="Lapidus A."/>
            <person name="Lucas S."/>
            <person name="Hammon N."/>
            <person name="Deshpande S."/>
            <person name="Cheng J.F."/>
            <person name="Tapia R."/>
            <person name="Han C."/>
            <person name="Goodwin L."/>
            <person name="Pitluck S."/>
            <person name="Huntemann M."/>
            <person name="Ivanova N."/>
            <person name="Pagani I."/>
            <person name="Mavromatis K."/>
            <person name="Ovchinikova G."/>
            <person name="Pati A."/>
            <person name="Chen A."/>
            <person name="Palaniappan K."/>
            <person name="Land M."/>
            <person name="Hauser L."/>
            <person name="Brambilla E.M."/>
            <person name="Kotsyurbenko O."/>
            <person name="Rohde M."/>
            <person name="Tindall B.J."/>
            <person name="Abt B."/>
            <person name="Goker M."/>
            <person name="Detter J.C."/>
            <person name="Woyke T."/>
            <person name="Bristow J."/>
            <person name="Eisen J.A."/>
            <person name="Markowitz V."/>
            <person name="Hugenholtz P."/>
            <person name="Klenk H.P."/>
            <person name="Kyrpides N.C."/>
        </authorList>
    </citation>
    <scope>NUCLEOTIDE SEQUENCE [LARGE SCALE GENOMIC DNA]</scope>
    <source>
        <strain evidence="3">ATCC 51119 / DSM 12145 / JCM 21818 / LMG 10337 / NBRC 100064 / NCIMB 13643</strain>
    </source>
</reference>
<sequence length="236" mass="26165">MKKLIIAAIIACTSLSAMSQTADLRKKIEVNGSAETEITPDEIYIAISLKEYFKDNNNKKRVTITELEKQLQTAVAKAGIPKEDLMINNVSGYTDYWNQKKDPNFLASKQYKLKVKDLNSFNVIIAAVDPKGIASTYVESYNHSKITQLKNDLRVKALLNAKDKASALASALGDKLGSALLIQDLNSDYNVQPMYARANYALVAKADAAGNEAEMSDIDFKKIKLQYTVNVTFEIK</sequence>
<proteinExistence type="predicted"/>
<feature type="chain" id="PRO_5003256899" description="SIMPL domain-containing protein" evidence="1">
    <location>
        <begin position="20"/>
        <end position="236"/>
    </location>
</feature>
<feature type="signal peptide" evidence="1">
    <location>
        <begin position="1"/>
        <end position="19"/>
    </location>
</feature>
<protein>
    <recommendedName>
        <fullName evidence="4">SIMPL domain-containing protein</fullName>
    </recommendedName>
</protein>
<dbReference type="STRING" id="762903.Pedsa_2393"/>
<dbReference type="Gene3D" id="3.30.110.170">
    <property type="entry name" value="Protein of unknown function (DUF541), domain 1"/>
    <property type="match status" value="1"/>
</dbReference>
<dbReference type="Gene3D" id="3.30.70.2970">
    <property type="entry name" value="Protein of unknown function (DUF541), domain 2"/>
    <property type="match status" value="1"/>
</dbReference>
<dbReference type="InterPro" id="IPR052022">
    <property type="entry name" value="26kDa_periplasmic_antigen"/>
</dbReference>
<dbReference type="Pfam" id="PF04402">
    <property type="entry name" value="SIMPL"/>
    <property type="match status" value="1"/>
</dbReference>
<dbReference type="InterPro" id="IPR007497">
    <property type="entry name" value="SIMPL/DUF541"/>
</dbReference>
<dbReference type="Proteomes" id="UP000000310">
    <property type="component" value="Chromosome"/>
</dbReference>
<dbReference type="OrthoDB" id="1242975at2"/>
<keyword evidence="3" id="KW-1185">Reference proteome</keyword>
<dbReference type="eggNOG" id="COG2968">
    <property type="taxonomic scope" value="Bacteria"/>
</dbReference>
<name>F0SE15_PSESL</name>
<evidence type="ECO:0000256" key="1">
    <source>
        <dbReference type="SAM" id="SignalP"/>
    </source>
</evidence>
<dbReference type="PANTHER" id="PTHR34387:SF1">
    <property type="entry name" value="PERIPLASMIC IMMUNOGENIC PROTEIN"/>
    <property type="match status" value="1"/>
</dbReference>
<evidence type="ECO:0008006" key="4">
    <source>
        <dbReference type="Google" id="ProtNLM"/>
    </source>
</evidence>
<organism evidence="2 3">
    <name type="scientific">Pseudopedobacter saltans (strain ATCC 51119 / DSM 12145 / JCM 21818 / CCUG 39354 / LMG 10337 / NBRC 100064 / NCIMB 13643)</name>
    <name type="common">Pedobacter saltans</name>
    <dbReference type="NCBI Taxonomy" id="762903"/>
    <lineage>
        <taxon>Bacteria</taxon>
        <taxon>Pseudomonadati</taxon>
        <taxon>Bacteroidota</taxon>
        <taxon>Sphingobacteriia</taxon>
        <taxon>Sphingobacteriales</taxon>
        <taxon>Sphingobacteriaceae</taxon>
        <taxon>Pseudopedobacter</taxon>
    </lineage>
</organism>
<reference evidence="3" key="2">
    <citation type="submission" date="2011-02" db="EMBL/GenBank/DDBJ databases">
        <title>The complete genome of Pedobacter saltans DSM 12145.</title>
        <authorList>
            <consortium name="US DOE Joint Genome Institute (JGI-PGF)"/>
            <person name="Lucas S."/>
            <person name="Copeland A."/>
            <person name="Lapidus A."/>
            <person name="Bruce D."/>
            <person name="Goodwin L."/>
            <person name="Pitluck S."/>
            <person name="Kyrpides N."/>
            <person name="Mavromatis K."/>
            <person name="Pagani I."/>
            <person name="Ivanova N."/>
            <person name="Ovchinnikova G."/>
            <person name="Lu M."/>
            <person name="Detter J.C."/>
            <person name="Han C."/>
            <person name="Land M."/>
            <person name="Hauser L."/>
            <person name="Markowitz V."/>
            <person name="Cheng J.-F."/>
            <person name="Hugenholtz P."/>
            <person name="Woyke T."/>
            <person name="Wu D."/>
            <person name="Tindall B."/>
            <person name="Pomrenke H.G."/>
            <person name="Brambilla E."/>
            <person name="Klenk H.-P."/>
            <person name="Eisen J.A."/>
        </authorList>
    </citation>
    <scope>NUCLEOTIDE SEQUENCE [LARGE SCALE GENOMIC DNA]</scope>
    <source>
        <strain evidence="3">ATCC 51119 / DSM 12145 / JCM 21818 / LMG 10337 / NBRC 100064 / NCIMB 13643</strain>
    </source>
</reference>
<dbReference type="HOGENOM" id="CLU_096029_0_0_10"/>
<gene>
    <name evidence="2" type="ordered locus">Pedsa_2393</name>
</gene>
<accession>F0SE15</accession>
<dbReference type="PANTHER" id="PTHR34387">
    <property type="entry name" value="SLR1258 PROTEIN"/>
    <property type="match status" value="1"/>
</dbReference>
<dbReference type="EMBL" id="CP002545">
    <property type="protein sequence ID" value="ADY52941.1"/>
    <property type="molecule type" value="Genomic_DNA"/>
</dbReference>
<evidence type="ECO:0000313" key="2">
    <source>
        <dbReference type="EMBL" id="ADY52941.1"/>
    </source>
</evidence>
<dbReference type="AlphaFoldDB" id="F0SE15"/>
<evidence type="ECO:0000313" key="3">
    <source>
        <dbReference type="Proteomes" id="UP000000310"/>
    </source>
</evidence>